<dbReference type="Gene3D" id="2.30.230.10">
    <property type="entry name" value="Lipovitellin, beta-sheet shell regions, chain A"/>
    <property type="match status" value="1"/>
</dbReference>
<dbReference type="InterPro" id="IPR015816">
    <property type="entry name" value="Vitellinogen_b-sht_N"/>
</dbReference>
<evidence type="ECO:0000256" key="2">
    <source>
        <dbReference type="PROSITE-ProRule" id="PRU00557"/>
    </source>
</evidence>
<evidence type="ECO:0000313" key="5">
    <source>
        <dbReference type="EMBL" id="JAB55270.1"/>
    </source>
</evidence>
<name>W4VR27_9DIPT</name>
<dbReference type="Pfam" id="PF01347">
    <property type="entry name" value="Vitellogenin_N"/>
    <property type="match status" value="1"/>
</dbReference>
<dbReference type="SUPFAM" id="SSF56968">
    <property type="entry name" value="Lipovitellin-phosvitin complex, beta-sheet shell regions"/>
    <property type="match status" value="2"/>
</dbReference>
<dbReference type="EMBL" id="GANO01004601">
    <property type="protein sequence ID" value="JAB55270.1"/>
    <property type="molecule type" value="mRNA"/>
</dbReference>
<dbReference type="Gene3D" id="1.25.10.20">
    <property type="entry name" value="Vitellinogen, superhelical"/>
    <property type="match status" value="1"/>
</dbReference>
<dbReference type="GO" id="GO:0005319">
    <property type="term" value="F:lipid transporter activity"/>
    <property type="evidence" value="ECO:0007669"/>
    <property type="project" value="InterPro"/>
</dbReference>
<feature type="chain" id="PRO_5004850957" evidence="3">
    <location>
        <begin position="17"/>
        <end position="1468"/>
    </location>
</feature>
<organism evidence="5">
    <name type="scientific">Corethrella appendiculata</name>
    <dbReference type="NCBI Taxonomy" id="1370023"/>
    <lineage>
        <taxon>Eukaryota</taxon>
        <taxon>Metazoa</taxon>
        <taxon>Ecdysozoa</taxon>
        <taxon>Arthropoda</taxon>
        <taxon>Hexapoda</taxon>
        <taxon>Insecta</taxon>
        <taxon>Pterygota</taxon>
        <taxon>Neoptera</taxon>
        <taxon>Endopterygota</taxon>
        <taxon>Diptera</taxon>
        <taxon>Nematocera</taxon>
        <taxon>Culicoidea</taxon>
        <taxon>Chaoboridae</taxon>
        <taxon>Corethrella</taxon>
    </lineage>
</organism>
<dbReference type="PANTHER" id="PTHR23345:SF33">
    <property type="entry name" value="CROSSVEINLESS D"/>
    <property type="match status" value="1"/>
</dbReference>
<dbReference type="SMART" id="SM00638">
    <property type="entry name" value="LPD_N"/>
    <property type="match status" value="1"/>
</dbReference>
<comment type="caution">
    <text evidence="2">Lacks conserved residue(s) required for the propagation of feature annotation.</text>
</comment>
<evidence type="ECO:0000256" key="1">
    <source>
        <dbReference type="ARBA" id="ARBA00022729"/>
    </source>
</evidence>
<accession>W4VR27</accession>
<feature type="signal peptide" evidence="3">
    <location>
        <begin position="1"/>
        <end position="16"/>
    </location>
</feature>
<dbReference type="SUPFAM" id="SSF48431">
    <property type="entry name" value="Lipovitellin-phosvitin complex, superhelical domain"/>
    <property type="match status" value="1"/>
</dbReference>
<evidence type="ECO:0000259" key="4">
    <source>
        <dbReference type="PROSITE" id="PS51211"/>
    </source>
</evidence>
<dbReference type="InterPro" id="IPR001747">
    <property type="entry name" value="Vitellogenin_N"/>
</dbReference>
<proteinExistence type="evidence at transcript level"/>
<dbReference type="InterPro" id="IPR050733">
    <property type="entry name" value="Vitellogenin/Apolipophorin"/>
</dbReference>
<dbReference type="InterPro" id="IPR015255">
    <property type="entry name" value="Vitellinogen_open_b-sht"/>
</dbReference>
<dbReference type="SMART" id="SM01169">
    <property type="entry name" value="DUF1943"/>
    <property type="match status" value="1"/>
</dbReference>
<protein>
    <submittedName>
        <fullName evidence="5">Putative crossveinless d</fullName>
    </submittedName>
</protein>
<dbReference type="PROSITE" id="PS51211">
    <property type="entry name" value="VITELLOGENIN"/>
    <property type="match status" value="1"/>
</dbReference>
<reference evidence="5" key="1">
    <citation type="journal article" date="2014" name="Insect Biochem. Mol. Biol.">
        <title>An insight into the sialome of the frog biting fly, Corethrella appendiculata.</title>
        <authorList>
            <person name="Ribeiro J.M.C."/>
            <person name="Chagas A.C."/>
            <person name="Pham V.M."/>
            <person name="Lounibos L.P."/>
            <person name="Calvo E."/>
        </authorList>
    </citation>
    <scope>NUCLEOTIDE SEQUENCE</scope>
    <source>
        <tissue evidence="5">Salivary glands</tissue>
    </source>
</reference>
<keyword evidence="1 3" id="KW-0732">Signal</keyword>
<sequence length="1468" mass="174424">MKLLLFVFATLAISNAVPLNHFLFGTDGQEVIYNYYADVRVGVADQKFGSQYVFKADLHMRLDAAGNGTFAYFKNPGIYLYNGQVLVYGFESHMMKEHDQHHYDYKFVPILKESEYILKPFYITYDEYGQVHEIFTAKGDQEWSVNIKKGVASVLQIDWHKFNTYYKKHPFVYTNEEYTTFGHVNMTYDVYPKSTGYVIHKTFDFYEAPEFEYDFYTNYEIKHDYKPYHYDNATYVNIEYDIYQEKDKKIVKYITCETAQYMTSFYEKGPHVLYTTNQTFVYVGIEVPKEPYTFADFPIYNYLTYTHLKGYDSHFLTYYGTEQHVQTDVVFPLVKGILYEAVEYLQENPVTKTETDTKQGLSIHRISEALAYFSVDVYEQFYTYITKSTTPKDLAAIELFYRILPTVGTKASAIFVKNLIKKHTVKDYVATQMLYSLGKNVRAVSVELLHDLEDFVNFEDVVKPEVYHAAILAYGRLVYKTYKYTHDEVMVEKYIKMFYNKLKTAKTYEQQLVWLHGLKNIQVGSVYKLLLPLVEGEQVLELTYDRHLRLQAIYGFREAVHDHAYIYEYLWPIFVDTTLPVELRIAALKGILSTEDVTYLTKAFWWMNSEVNHHLYSYFYSVVYSLAESTIKFDTPIGKYARYIAKYYKYYEVDTYTKAFYYDYADPEYGFGGTVSGNYISTKDTNQFYIQFNPYVMDHEFNLYGIYVKFEGYENPLPYFLPQIMSHGLKAFKEPIHAEKTDVPVHVEITFVSNGKVVYTKYYNHESIDQIFKSTYMTIMSLYKYHTTSVWNAVQSDMYVPTFLGIPAVYSVHIPVVWQFNYDVTMPEKYTPESLIKVLSNFRVWAHGTYETTIYNPFADTYHGYRRVLAYDFNVPFNFGVSLNPAQSTLKFVFEKVKNINYAVLGFKTHVKSQVYARYMHVDYLKQTCEDCHQYETVTFGPKYKTPLDVVYEAHVKPLGLHYYAAVFDAEGPQYMKHYKSLADFFVNKHFRTISDVSFSKFFVTTYNWFMLTFFPPEYTSFGFVAYQNPCRVYPAEKAEWVIRVDNEHVDEIEPHYYYTPEIVSNARFSYILKGVADEIIEEFTGGVHAKHSKGFLFKDVDFHMTRKIPGEENMNVCVDWIKEYTKDRVYGKFHYYQGYSRDYQCIKNDFSFKIEYDGIVSAEQRNYTYEPNYSYKHCHPHYFNVTTYPVSYDCAFDYTTVRDYTYHVGYKHVPDYIYETIKPMWSWFHEIFPSYYDYEPHHHVATNGFRVDVKYPIHYDYYPVKDYVVTFPEETYVFEHVKYNNWFWFFQPDSTYFTQYHRLMKFLGHVDVCSVYPEHKVPEYHEGYYVAEYPKYNEWKLYFADAPKDYHYAVYVEQVKDNQVAVKFVVANSTVIVQPKVVDPKGTEHKHYDHKYTFIADEQFIHYAQESYETEKHSFELFQVNDAVVFVVPNIPLYVVYDGYHVYFDVVKGKYPAYGECFKHYHH</sequence>
<dbReference type="InterPro" id="IPR011030">
    <property type="entry name" value="Lipovitellin_superhlx_dom"/>
</dbReference>
<dbReference type="InterPro" id="IPR015819">
    <property type="entry name" value="Lipid_transp_b-sht_shell"/>
</dbReference>
<feature type="domain" description="Vitellogenin" evidence="4">
    <location>
        <begin position="24"/>
        <end position="692"/>
    </location>
</feature>
<dbReference type="PANTHER" id="PTHR23345">
    <property type="entry name" value="VITELLOGENIN-RELATED"/>
    <property type="match status" value="1"/>
</dbReference>
<evidence type="ECO:0000256" key="3">
    <source>
        <dbReference type="SAM" id="SignalP"/>
    </source>
</evidence>